<feature type="transmembrane region" description="Helical" evidence="1">
    <location>
        <begin position="243"/>
        <end position="263"/>
    </location>
</feature>
<name>A0A059G5C2_9PROT</name>
<evidence type="ECO:0000313" key="2">
    <source>
        <dbReference type="EMBL" id="KDA01678.1"/>
    </source>
</evidence>
<dbReference type="eggNOG" id="COG1300">
    <property type="taxonomic scope" value="Bacteria"/>
</dbReference>
<feature type="transmembrane region" description="Helical" evidence="1">
    <location>
        <begin position="275"/>
        <end position="296"/>
    </location>
</feature>
<dbReference type="RefSeq" id="WP_035539682.1">
    <property type="nucleotide sequence ID" value="NZ_ARYL01000023.1"/>
</dbReference>
<dbReference type="InterPro" id="IPR002798">
    <property type="entry name" value="SpoIIM-like"/>
</dbReference>
<dbReference type="Proteomes" id="UP000024942">
    <property type="component" value="Unassembled WGS sequence"/>
</dbReference>
<feature type="transmembrane region" description="Helical" evidence="1">
    <location>
        <begin position="105"/>
        <end position="130"/>
    </location>
</feature>
<dbReference type="AlphaFoldDB" id="A0A059G5C2"/>
<proteinExistence type="predicted"/>
<dbReference type="Pfam" id="PF01944">
    <property type="entry name" value="SpoIIM"/>
    <property type="match status" value="1"/>
</dbReference>
<dbReference type="PANTHER" id="PTHR35337:SF1">
    <property type="entry name" value="SLR1478 PROTEIN"/>
    <property type="match status" value="1"/>
</dbReference>
<feature type="transmembrane region" description="Helical" evidence="1">
    <location>
        <begin position="217"/>
        <end position="237"/>
    </location>
</feature>
<gene>
    <name evidence="2" type="ORF">HOC_14203</name>
</gene>
<evidence type="ECO:0000256" key="1">
    <source>
        <dbReference type="SAM" id="Phobius"/>
    </source>
</evidence>
<keyword evidence="1" id="KW-0812">Transmembrane</keyword>
<dbReference type="STRING" id="1280953.HOC_14203"/>
<evidence type="ECO:0000313" key="3">
    <source>
        <dbReference type="Proteomes" id="UP000024942"/>
    </source>
</evidence>
<keyword evidence="3" id="KW-1185">Reference proteome</keyword>
<dbReference type="OrthoDB" id="7699993at2"/>
<keyword evidence="1" id="KW-1133">Transmembrane helix</keyword>
<protein>
    <recommendedName>
        <fullName evidence="4">Stage II sporulation protein M</fullName>
    </recommendedName>
</protein>
<dbReference type="PANTHER" id="PTHR35337">
    <property type="entry name" value="SLR1478 PROTEIN"/>
    <property type="match status" value="1"/>
</dbReference>
<feature type="transmembrane region" description="Helical" evidence="1">
    <location>
        <begin position="189"/>
        <end position="210"/>
    </location>
</feature>
<dbReference type="EMBL" id="ARYL01000023">
    <property type="protein sequence ID" value="KDA01678.1"/>
    <property type="molecule type" value="Genomic_DNA"/>
</dbReference>
<evidence type="ECO:0008006" key="4">
    <source>
        <dbReference type="Google" id="ProtNLM"/>
    </source>
</evidence>
<organism evidence="2 3">
    <name type="scientific">Hyphomonas oceanitis SCH89</name>
    <dbReference type="NCBI Taxonomy" id="1280953"/>
    <lineage>
        <taxon>Bacteria</taxon>
        <taxon>Pseudomonadati</taxon>
        <taxon>Pseudomonadota</taxon>
        <taxon>Alphaproteobacteria</taxon>
        <taxon>Hyphomonadales</taxon>
        <taxon>Hyphomonadaceae</taxon>
        <taxon>Hyphomonas</taxon>
    </lineage>
</organism>
<reference evidence="2 3" key="1">
    <citation type="journal article" date="2014" name="Antonie Van Leeuwenhoek">
        <title>Hyphomonas beringensis sp. nov. and Hyphomonas chukchiensis sp. nov., isolated from surface seawater of the Bering Sea and Chukchi Sea.</title>
        <authorList>
            <person name="Li C."/>
            <person name="Lai Q."/>
            <person name="Li G."/>
            <person name="Dong C."/>
            <person name="Wang J."/>
            <person name="Liao Y."/>
            <person name="Shao Z."/>
        </authorList>
    </citation>
    <scope>NUCLEOTIDE SEQUENCE [LARGE SCALE GENOMIC DNA]</scope>
    <source>
        <strain evidence="2 3">SCH89</strain>
    </source>
</reference>
<comment type="caution">
    <text evidence="2">The sequence shown here is derived from an EMBL/GenBank/DDBJ whole genome shotgun (WGS) entry which is preliminary data.</text>
</comment>
<dbReference type="PATRIC" id="fig|1280953.3.peg.2854"/>
<keyword evidence="1" id="KW-0472">Membrane</keyword>
<sequence length="334" mass="37092">MRGDTLKSYRFREEREADWRKLDLILTRAENSGVNALSDEDMTALPRLYRQAVSSLSVARSISLDQNVITYLESLCTRAYFFVYGARTTLGERIMDFLRRGWPQAVSGAVGPTLLAFLFFFGGIALAFFLCMQDMDWFWTFHNESLFDGRNPDATVEYLRSTIYTDPNDHGQSDLAAFSGFLFNNNARVSLFAFALGFAFGLPTAWLLLYNGVTIGSLYAVFWQKGLGFEFTGWLMIHGVTELFAITLAGAAGFVIGGAVAFPGRMTRMDSARAAGQKAATIAMGCVIMLVIAALLEGFGRQLINSDVARYTIAGVSLFLWCAYFYLPRAGRDT</sequence>
<accession>A0A059G5C2</accession>
<feature type="transmembrane region" description="Helical" evidence="1">
    <location>
        <begin position="308"/>
        <end position="327"/>
    </location>
</feature>